<dbReference type="InterPro" id="IPR050278">
    <property type="entry name" value="Serine_Prot_S9B/DPPIV"/>
</dbReference>
<accession>A0A2A5W9A8</accession>
<dbReference type="PANTHER" id="PTHR11731">
    <property type="entry name" value="PROTEASE FAMILY S9B,C DIPEPTIDYL-PEPTIDASE IV-RELATED"/>
    <property type="match status" value="1"/>
</dbReference>
<gene>
    <name evidence="3" type="ORF">CNF02_10390</name>
</gene>
<dbReference type="Gene3D" id="2.140.10.30">
    <property type="entry name" value="Dipeptidylpeptidase IV, N-terminal domain"/>
    <property type="match status" value="2"/>
</dbReference>
<comment type="caution">
    <text evidence="3">The sequence shown here is derived from an EMBL/GenBank/DDBJ whole genome shotgun (WGS) entry which is preliminary data.</text>
</comment>
<dbReference type="SUPFAM" id="SSF82171">
    <property type="entry name" value="DPP6 N-terminal domain-like"/>
    <property type="match status" value="1"/>
</dbReference>
<dbReference type="InterPro" id="IPR029058">
    <property type="entry name" value="AB_hydrolase_fold"/>
</dbReference>
<dbReference type="GO" id="GO:0008236">
    <property type="term" value="F:serine-type peptidase activity"/>
    <property type="evidence" value="ECO:0007669"/>
    <property type="project" value="InterPro"/>
</dbReference>
<dbReference type="EMBL" id="NTJZ01000012">
    <property type="protein sequence ID" value="PDH32951.1"/>
    <property type="molecule type" value="Genomic_DNA"/>
</dbReference>
<feature type="domain" description="Dipeptidylpeptidase IV N-terminal" evidence="2">
    <location>
        <begin position="308"/>
        <end position="521"/>
    </location>
</feature>
<name>A0A2A5W9A8_9GAMM</name>
<dbReference type="InterPro" id="IPR011659">
    <property type="entry name" value="WD40"/>
</dbReference>
<reference evidence="3 4" key="1">
    <citation type="submission" date="2017-08" db="EMBL/GenBank/DDBJ databases">
        <title>Fine stratification of microbial communities through a metagenomic profile of the photic zone.</title>
        <authorList>
            <person name="Haro-Moreno J.M."/>
            <person name="Lopez-Perez M."/>
            <person name="De La Torre J."/>
            <person name="Picazo A."/>
            <person name="Camacho A."/>
            <person name="Rodriguez-Valera F."/>
        </authorList>
    </citation>
    <scope>NUCLEOTIDE SEQUENCE [LARGE SCALE GENOMIC DNA]</scope>
    <source>
        <strain evidence="3">MED-G28</strain>
    </source>
</reference>
<dbReference type="SUPFAM" id="SSF53474">
    <property type="entry name" value="alpha/beta-Hydrolases"/>
    <property type="match status" value="1"/>
</dbReference>
<sequence>MAQSSSQLISLEQAMADPDWLGRQPLQPYWSDDSESIYYRRKRQGAEQTDIFRIALDSNTENQILPEELNNIDIEGSILSSNSLLKVYEREGDIYVKDFGSSNVSQLTRTSAIESNPRFTTNNDKIIFNRDGQTFVRDLNSGLEAQIADIRLENIPPEDNKNYLEEQQTRLFDIIQLDQARKEREENFNEENQRLDASRIALPFYMGKNSELLLSVLSPNEKWLLVSLRNNTERNLGRAGIMPNYVTSSGYTETREVRARVGTTDFSDQQLYLLDLQNHQVANLNLNQLPSIQVNPLSDQSEDAFPDTDQEQKNRQLQFVNLQWTQDGKKVLFQAISRDNKDRWLLSLDTENLRFAELTTDSSQENKEETSDSEAIISDLMAPIYLDSDHLRLVHHNHDPAWINRQFIGANWLPDNQSIFFLSEQDGYGHLYLFDDENRNVNASSKQITRGKFEIREPTSTRDGKQIYFRSNIAHPTIYNIYRLNINNEEIEQITSLGGMSRYQLSPDESKLLVVHSKATRPDELYVSRARPNAESSQITHTISDEFNNIAWVEPEFVEIESSFSEDPIHSRAYTPTDDAYGRPAVIFIHGAGYLQNSHQGWSGYFREFMFHSFLVQQGYVVLDMDYRASSGYGRDWRTAIYQQMGTPEVQDLSDGINWLVENKNVDRNKVCTYGGSYGGFLTLMALFNEPDLFACGAALRPVTDWAAYNHGYTSNILNIPELDPAAYERSSPIEFAEGLTKPLLIAHGMQDDNVFFQDSVRLAQRLIELEKENWELAVYPIEAHGFREPSSWLDEYRRIYKLIKDTLDN</sequence>
<proteinExistence type="predicted"/>
<feature type="domain" description="Peptidase S9 prolyl oligopeptidase catalytic" evidence="1">
    <location>
        <begin position="613"/>
        <end position="809"/>
    </location>
</feature>
<dbReference type="Pfam" id="PF07676">
    <property type="entry name" value="PD40"/>
    <property type="match status" value="1"/>
</dbReference>
<dbReference type="Gene3D" id="3.40.50.1820">
    <property type="entry name" value="alpha/beta hydrolase"/>
    <property type="match status" value="1"/>
</dbReference>
<dbReference type="AlphaFoldDB" id="A0A2A5W9A8"/>
<dbReference type="Pfam" id="PF00326">
    <property type="entry name" value="Peptidase_S9"/>
    <property type="match status" value="1"/>
</dbReference>
<protein>
    <submittedName>
        <fullName evidence="3">S9 family peptidase</fullName>
    </submittedName>
</protein>
<dbReference type="InterPro" id="IPR002469">
    <property type="entry name" value="Peptidase_S9B_N"/>
</dbReference>
<dbReference type="InterPro" id="IPR001375">
    <property type="entry name" value="Peptidase_S9_cat"/>
</dbReference>
<dbReference type="Pfam" id="PF00930">
    <property type="entry name" value="DPPIV_N"/>
    <property type="match status" value="1"/>
</dbReference>
<evidence type="ECO:0000259" key="1">
    <source>
        <dbReference type="Pfam" id="PF00326"/>
    </source>
</evidence>
<evidence type="ECO:0000313" key="3">
    <source>
        <dbReference type="EMBL" id="PDH32951.1"/>
    </source>
</evidence>
<dbReference type="PANTHER" id="PTHR11731:SF193">
    <property type="entry name" value="DIPEPTIDYL PEPTIDASE 9"/>
    <property type="match status" value="1"/>
</dbReference>
<dbReference type="GO" id="GO:0006508">
    <property type="term" value="P:proteolysis"/>
    <property type="evidence" value="ECO:0007669"/>
    <property type="project" value="InterPro"/>
</dbReference>
<evidence type="ECO:0000259" key="2">
    <source>
        <dbReference type="Pfam" id="PF00930"/>
    </source>
</evidence>
<evidence type="ECO:0000313" key="4">
    <source>
        <dbReference type="Proteomes" id="UP000219329"/>
    </source>
</evidence>
<dbReference type="Proteomes" id="UP000219329">
    <property type="component" value="Unassembled WGS sequence"/>
</dbReference>
<organism evidence="3 4">
    <name type="scientific">OM182 bacterium MED-G28</name>
    <dbReference type="NCBI Taxonomy" id="1986256"/>
    <lineage>
        <taxon>Bacteria</taxon>
        <taxon>Pseudomonadati</taxon>
        <taxon>Pseudomonadota</taxon>
        <taxon>Gammaproteobacteria</taxon>
        <taxon>OMG group</taxon>
        <taxon>OM182 clade</taxon>
    </lineage>
</organism>
<dbReference type="GO" id="GO:0008239">
    <property type="term" value="F:dipeptidyl-peptidase activity"/>
    <property type="evidence" value="ECO:0007669"/>
    <property type="project" value="TreeGrafter"/>
</dbReference>